<dbReference type="GO" id="GO:0006865">
    <property type="term" value="P:amino acid transport"/>
    <property type="evidence" value="ECO:0007669"/>
    <property type="project" value="UniProtKB-KW"/>
</dbReference>
<feature type="region of interest" description="Disordered" evidence="8">
    <location>
        <begin position="53"/>
        <end position="75"/>
    </location>
</feature>
<evidence type="ECO:0000256" key="4">
    <source>
        <dbReference type="ARBA" id="ARBA00022692"/>
    </source>
</evidence>
<protein>
    <submittedName>
        <fullName evidence="10">Protein GLUTAMINE DUMPER 2-like protein</fullName>
    </submittedName>
</protein>
<evidence type="ECO:0000256" key="5">
    <source>
        <dbReference type="ARBA" id="ARBA00022970"/>
    </source>
</evidence>
<keyword evidence="4 9" id="KW-0812">Transmembrane</keyword>
<proteinExistence type="inferred from homology"/>
<keyword evidence="5" id="KW-0029">Amino-acid transport</keyword>
<evidence type="ECO:0000256" key="9">
    <source>
        <dbReference type="SAM" id="Phobius"/>
    </source>
</evidence>
<evidence type="ECO:0000256" key="1">
    <source>
        <dbReference type="ARBA" id="ARBA00004167"/>
    </source>
</evidence>
<dbReference type="Proteomes" id="UP000283530">
    <property type="component" value="Unassembled WGS sequence"/>
</dbReference>
<accession>A0A3S3N691</accession>
<keyword evidence="11" id="KW-1185">Reference proteome</keyword>
<dbReference type="PANTHER" id="PTHR33228">
    <property type="entry name" value="PROTEIN GLUTAMINE DUMPER 4-RELATED"/>
    <property type="match status" value="1"/>
</dbReference>
<organism evidence="10 11">
    <name type="scientific">Cinnamomum micranthum f. kanehirae</name>
    <dbReference type="NCBI Taxonomy" id="337451"/>
    <lineage>
        <taxon>Eukaryota</taxon>
        <taxon>Viridiplantae</taxon>
        <taxon>Streptophyta</taxon>
        <taxon>Embryophyta</taxon>
        <taxon>Tracheophyta</taxon>
        <taxon>Spermatophyta</taxon>
        <taxon>Magnoliopsida</taxon>
        <taxon>Magnoliidae</taxon>
        <taxon>Laurales</taxon>
        <taxon>Lauraceae</taxon>
        <taxon>Cinnamomum</taxon>
    </lineage>
</organism>
<reference evidence="10 11" key="1">
    <citation type="journal article" date="2019" name="Nat. Plants">
        <title>Stout camphor tree genome fills gaps in understanding of flowering plant genome evolution.</title>
        <authorList>
            <person name="Chaw S.M."/>
            <person name="Liu Y.C."/>
            <person name="Wu Y.W."/>
            <person name="Wang H.Y."/>
            <person name="Lin C.I."/>
            <person name="Wu C.S."/>
            <person name="Ke H.M."/>
            <person name="Chang L.Y."/>
            <person name="Hsu C.Y."/>
            <person name="Yang H.T."/>
            <person name="Sudianto E."/>
            <person name="Hsu M.H."/>
            <person name="Wu K.P."/>
            <person name="Wang L.N."/>
            <person name="Leebens-Mack J.H."/>
            <person name="Tsai I.J."/>
        </authorList>
    </citation>
    <scope>NUCLEOTIDE SEQUENCE [LARGE SCALE GENOMIC DNA]</scope>
    <source>
        <strain evidence="11">cv. Chaw 1501</strain>
        <tissue evidence="10">Young leaves</tissue>
    </source>
</reference>
<evidence type="ECO:0000313" key="11">
    <source>
        <dbReference type="Proteomes" id="UP000283530"/>
    </source>
</evidence>
<comment type="caution">
    <text evidence="10">The sequence shown here is derived from an EMBL/GenBank/DDBJ whole genome shotgun (WGS) entry which is preliminary data.</text>
</comment>
<keyword evidence="3" id="KW-0813">Transport</keyword>
<feature type="compositionally biased region" description="Basic and acidic residues" evidence="8">
    <location>
        <begin position="53"/>
        <end position="64"/>
    </location>
</feature>
<feature type="region of interest" description="Disordered" evidence="8">
    <location>
        <begin position="1"/>
        <end position="40"/>
    </location>
</feature>
<comment type="subcellular location">
    <subcellularLocation>
        <location evidence="1">Membrane</location>
        <topology evidence="1">Single-pass membrane protein</topology>
    </subcellularLocation>
</comment>
<sequence>MEMRVVRLSEQEEEDRGKRSGWRERRAMGVGLPEQKEEEREMERWLARLLKQEEEDRGKERNIESSKQSTFTETMSNSTEFRWNSPTSYLYGSLAALFGLTTVVLIVLACSYCRAHDNSHPTIDISIKQTAPEMEPTIVVIMAGDNNPTFLAEPITSIHK</sequence>
<evidence type="ECO:0000256" key="7">
    <source>
        <dbReference type="ARBA" id="ARBA00023136"/>
    </source>
</evidence>
<feature type="transmembrane region" description="Helical" evidence="9">
    <location>
        <begin position="89"/>
        <end position="110"/>
    </location>
</feature>
<dbReference type="InterPro" id="IPR040359">
    <property type="entry name" value="GDU"/>
</dbReference>
<keyword evidence="6 9" id="KW-1133">Transmembrane helix</keyword>
<comment type="similarity">
    <text evidence="2">Belongs to the GLUTAMINE DUMPER 1 (TC 9.B.60) family.</text>
</comment>
<dbReference type="GO" id="GO:0016020">
    <property type="term" value="C:membrane"/>
    <property type="evidence" value="ECO:0007669"/>
    <property type="project" value="UniProtKB-SubCell"/>
</dbReference>
<evidence type="ECO:0000256" key="8">
    <source>
        <dbReference type="SAM" id="MobiDB-lite"/>
    </source>
</evidence>
<dbReference type="OrthoDB" id="770444at2759"/>
<evidence type="ECO:0000313" key="10">
    <source>
        <dbReference type="EMBL" id="RWR73508.1"/>
    </source>
</evidence>
<feature type="compositionally biased region" description="Polar residues" evidence="8">
    <location>
        <begin position="65"/>
        <end position="75"/>
    </location>
</feature>
<dbReference type="AlphaFoldDB" id="A0A3S3N691"/>
<evidence type="ECO:0000256" key="6">
    <source>
        <dbReference type="ARBA" id="ARBA00022989"/>
    </source>
</evidence>
<keyword evidence="7 9" id="KW-0472">Membrane</keyword>
<dbReference type="EMBL" id="QPKB01000001">
    <property type="protein sequence ID" value="RWR73508.1"/>
    <property type="molecule type" value="Genomic_DNA"/>
</dbReference>
<dbReference type="PANTHER" id="PTHR33228:SF76">
    <property type="entry name" value="PROTEIN GLUTAMINE DUMPER 7"/>
    <property type="match status" value="1"/>
</dbReference>
<evidence type="ECO:0000256" key="3">
    <source>
        <dbReference type="ARBA" id="ARBA00022448"/>
    </source>
</evidence>
<gene>
    <name evidence="10" type="ORF">CKAN_00179300</name>
</gene>
<dbReference type="GO" id="GO:0080143">
    <property type="term" value="P:regulation of amino acid export"/>
    <property type="evidence" value="ECO:0007669"/>
    <property type="project" value="InterPro"/>
</dbReference>
<feature type="compositionally biased region" description="Basic and acidic residues" evidence="8">
    <location>
        <begin position="1"/>
        <end position="27"/>
    </location>
</feature>
<evidence type="ECO:0000256" key="2">
    <source>
        <dbReference type="ARBA" id="ARBA00009977"/>
    </source>
</evidence>
<name>A0A3S3N691_9MAGN</name>